<evidence type="ECO:0000256" key="8">
    <source>
        <dbReference type="ARBA" id="ARBA00047285"/>
    </source>
</evidence>
<dbReference type="PANTHER" id="PTHR35527:SF2">
    <property type="entry name" value="HYDROLASE"/>
    <property type="match status" value="1"/>
</dbReference>
<dbReference type="InterPro" id="IPR029055">
    <property type="entry name" value="Ntn_hydrolases_N"/>
</dbReference>
<evidence type="ECO:0000256" key="7">
    <source>
        <dbReference type="ARBA" id="ARBA00044806"/>
    </source>
</evidence>
<dbReference type="InterPro" id="IPR052193">
    <property type="entry name" value="Peptidase_C59"/>
</dbReference>
<evidence type="ECO:0000259" key="10">
    <source>
        <dbReference type="Pfam" id="PF02275"/>
    </source>
</evidence>
<evidence type="ECO:0000313" key="12">
    <source>
        <dbReference type="Proteomes" id="UP000051291"/>
    </source>
</evidence>
<reference evidence="11 12" key="1">
    <citation type="journal article" date="2015" name="Genome Announc.">
        <title>Expanding the biotechnology potential of lactobacilli through comparative genomics of 213 strains and associated genera.</title>
        <authorList>
            <person name="Sun Z."/>
            <person name="Harris H.M."/>
            <person name="McCann A."/>
            <person name="Guo C."/>
            <person name="Argimon S."/>
            <person name="Zhang W."/>
            <person name="Yang X."/>
            <person name="Jeffery I.B."/>
            <person name="Cooney J.C."/>
            <person name="Kagawa T.F."/>
            <person name="Liu W."/>
            <person name="Song Y."/>
            <person name="Salvetti E."/>
            <person name="Wrobel A."/>
            <person name="Rasinkangas P."/>
            <person name="Parkhill J."/>
            <person name="Rea M.C."/>
            <person name="O'Sullivan O."/>
            <person name="Ritari J."/>
            <person name="Douillard F.P."/>
            <person name="Paul Ross R."/>
            <person name="Yang R."/>
            <person name="Briner A.E."/>
            <person name="Felis G.E."/>
            <person name="de Vos W.M."/>
            <person name="Barrangou R."/>
            <person name="Klaenhammer T.R."/>
            <person name="Caufield P.W."/>
            <person name="Cui Y."/>
            <person name="Zhang H."/>
            <person name="O'Toole P.W."/>
        </authorList>
    </citation>
    <scope>NUCLEOTIDE SEQUENCE [LARGE SCALE GENOMIC DNA]</scope>
    <source>
        <strain evidence="11 12">DSM 20653</strain>
    </source>
</reference>
<proteinExistence type="inferred from homology"/>
<comment type="catalytic activity">
    <reaction evidence="9">
        <text>taurodeoxycholate + H2O = deoxycholate + taurine</text>
        <dbReference type="Rhea" id="RHEA:47556"/>
        <dbReference type="ChEBI" id="CHEBI:15377"/>
        <dbReference type="ChEBI" id="CHEBI:23614"/>
        <dbReference type="ChEBI" id="CHEBI:36261"/>
        <dbReference type="ChEBI" id="CHEBI:507393"/>
    </reaction>
    <physiologicalReaction direction="left-to-right" evidence="9">
        <dbReference type="Rhea" id="RHEA:47557"/>
    </physiologicalReaction>
</comment>
<evidence type="ECO:0000256" key="6">
    <source>
        <dbReference type="ARBA" id="ARBA00044804"/>
    </source>
</evidence>
<keyword evidence="4" id="KW-0443">Lipid metabolism</keyword>
<evidence type="ECO:0000256" key="2">
    <source>
        <dbReference type="ARBA" id="ARBA00006625"/>
    </source>
</evidence>
<dbReference type="InterPro" id="IPR029132">
    <property type="entry name" value="CBAH/NAAA_C"/>
</dbReference>
<sequence>MKGVFIMCTGLRFNDSEGNLYFGRNLDVESTYGEKVIVTPRNYELPYKFLENGKTTKAIIGMGIMAGDYPMYFDCINENGLGIAGLNFPRYAYFTEGPVDGKTNMAPYEFMLWLMEEFDTVEEAKKGLANLNLVDAPFAPQMPVAPLHWIISDKKESVVVEQTKDGLKVYDNHVGVLTNNPDYPWHMTNLNNYAGLTPNDATTHDWNGQEIRPLGVGTGSLGLPGDSIPASRFVKVAYLNANYPTVDGEKANVAKFFNILKSVAMVDGSVINEQGKDEYTVYTGCFSTKTNTYYYNRFDDFEMKSVQFTEENMNADKVTIY</sequence>
<dbReference type="PANTHER" id="PTHR35527">
    <property type="entry name" value="CHOLOYLGLYCINE HYDROLASE"/>
    <property type="match status" value="1"/>
</dbReference>
<dbReference type="EC" id="3.5.1.24" evidence="5"/>
<dbReference type="EMBL" id="AYYZ01000015">
    <property type="protein sequence ID" value="KRM52756.1"/>
    <property type="molecule type" value="Genomic_DNA"/>
</dbReference>
<dbReference type="Gene3D" id="3.60.60.10">
    <property type="entry name" value="Penicillin V Acylase, Chain A"/>
    <property type="match status" value="1"/>
</dbReference>
<comment type="pathway">
    <text evidence="1">Lipid metabolism; bile acid biosynthesis.</text>
</comment>
<dbReference type="STRING" id="1423820.FC64_GL000310"/>
<evidence type="ECO:0000256" key="5">
    <source>
        <dbReference type="ARBA" id="ARBA00044769"/>
    </source>
</evidence>
<dbReference type="Proteomes" id="UP000051291">
    <property type="component" value="Unassembled WGS sequence"/>
</dbReference>
<evidence type="ECO:0000256" key="9">
    <source>
        <dbReference type="ARBA" id="ARBA00048897"/>
    </source>
</evidence>
<comment type="catalytic activity">
    <reaction evidence="8">
        <text>cholate + taurine = taurocholate + H2O</text>
        <dbReference type="Rhea" id="RHEA:47108"/>
        <dbReference type="ChEBI" id="CHEBI:15377"/>
        <dbReference type="ChEBI" id="CHEBI:29747"/>
        <dbReference type="ChEBI" id="CHEBI:36257"/>
        <dbReference type="ChEBI" id="CHEBI:507393"/>
    </reaction>
    <physiologicalReaction direction="right-to-left" evidence="8">
        <dbReference type="Rhea" id="RHEA:47110"/>
    </physiologicalReaction>
</comment>
<keyword evidence="12" id="KW-1185">Reference proteome</keyword>
<evidence type="ECO:0000256" key="3">
    <source>
        <dbReference type="ARBA" id="ARBA00022801"/>
    </source>
</evidence>
<dbReference type="CDD" id="cd00542">
    <property type="entry name" value="Ntn_PVA"/>
    <property type="match status" value="1"/>
</dbReference>
<dbReference type="AlphaFoldDB" id="A0A0R1ZIP7"/>
<dbReference type="GO" id="GO:0006629">
    <property type="term" value="P:lipid metabolic process"/>
    <property type="evidence" value="ECO:0007669"/>
    <property type="project" value="UniProtKB-KW"/>
</dbReference>
<dbReference type="InterPro" id="IPR047711">
    <property type="entry name" value="CBAH"/>
</dbReference>
<protein>
    <recommendedName>
        <fullName evidence="5">choloylglycine hydrolase</fullName>
        <ecNumber evidence="5">3.5.1.24</ecNumber>
    </recommendedName>
    <alternativeName>
        <fullName evidence="6">Bile salt hydrolase</fullName>
    </alternativeName>
    <alternativeName>
        <fullName evidence="7">Choloylglycine hydrolase</fullName>
    </alternativeName>
</protein>
<dbReference type="Pfam" id="PF02275">
    <property type="entry name" value="CBAH"/>
    <property type="match status" value="1"/>
</dbReference>
<gene>
    <name evidence="11" type="ORF">FC64_GL000310</name>
</gene>
<dbReference type="GO" id="GO:0045302">
    <property type="term" value="F:choloylglycine hydrolase activity"/>
    <property type="evidence" value="ECO:0007669"/>
    <property type="project" value="UniProtKB-EC"/>
</dbReference>
<comment type="caution">
    <text evidence="11">The sequence shown here is derived from an EMBL/GenBank/DDBJ whole genome shotgun (WGS) entry which is preliminary data.</text>
</comment>
<evidence type="ECO:0000313" key="11">
    <source>
        <dbReference type="EMBL" id="KRM52756.1"/>
    </source>
</evidence>
<evidence type="ECO:0000256" key="4">
    <source>
        <dbReference type="ARBA" id="ARBA00023098"/>
    </source>
</evidence>
<organism evidence="11 12">
    <name type="scientific">Ligilactobacillus araffinosus DSM 20653</name>
    <dbReference type="NCBI Taxonomy" id="1423820"/>
    <lineage>
        <taxon>Bacteria</taxon>
        <taxon>Bacillati</taxon>
        <taxon>Bacillota</taxon>
        <taxon>Bacilli</taxon>
        <taxon>Lactobacillales</taxon>
        <taxon>Lactobacillaceae</taxon>
        <taxon>Ligilactobacillus</taxon>
    </lineage>
</organism>
<dbReference type="SUPFAM" id="SSF56235">
    <property type="entry name" value="N-terminal nucleophile aminohydrolases (Ntn hydrolases)"/>
    <property type="match status" value="1"/>
</dbReference>
<keyword evidence="3 11" id="KW-0378">Hydrolase</keyword>
<comment type="similarity">
    <text evidence="2">Belongs to the peptidase C59 family.</text>
</comment>
<dbReference type="NCBIfam" id="NF038245">
    <property type="entry name" value="bile_salt_hydro"/>
    <property type="match status" value="1"/>
</dbReference>
<accession>A0A0R1ZIP7</accession>
<evidence type="ECO:0000256" key="1">
    <source>
        <dbReference type="ARBA" id="ARBA00004860"/>
    </source>
</evidence>
<dbReference type="PATRIC" id="fig|1423820.4.peg.310"/>
<name>A0A0R1ZIP7_9LACO</name>
<feature type="domain" description="Choloylglycine hydrolase/NAAA C-terminal" evidence="10">
    <location>
        <begin position="8"/>
        <end position="320"/>
    </location>
</feature>